<gene>
    <name evidence="3" type="ORF">MNB_SUP05-SYMBIONT-5-490</name>
</gene>
<protein>
    <submittedName>
        <fullName evidence="3">Bacitracin transport permease protein BCRC</fullName>
    </submittedName>
</protein>
<dbReference type="InterPro" id="IPR036938">
    <property type="entry name" value="PAP2/HPO_sf"/>
</dbReference>
<name>A0A1W1E2T1_9ZZZZ</name>
<reference evidence="3" key="1">
    <citation type="submission" date="2016-10" db="EMBL/GenBank/DDBJ databases">
        <authorList>
            <person name="de Groot N.N."/>
        </authorList>
    </citation>
    <scope>NUCLEOTIDE SEQUENCE</scope>
</reference>
<keyword evidence="1" id="KW-0812">Transmembrane</keyword>
<evidence type="ECO:0000313" key="3">
    <source>
        <dbReference type="EMBL" id="SFV88178.1"/>
    </source>
</evidence>
<dbReference type="PANTHER" id="PTHR14969">
    <property type="entry name" value="SPHINGOSINE-1-PHOSPHATE PHOSPHOHYDROLASE"/>
    <property type="match status" value="1"/>
</dbReference>
<dbReference type="PANTHER" id="PTHR14969:SF13">
    <property type="entry name" value="AT30094P"/>
    <property type="match status" value="1"/>
</dbReference>
<organism evidence="3">
    <name type="scientific">hydrothermal vent metagenome</name>
    <dbReference type="NCBI Taxonomy" id="652676"/>
    <lineage>
        <taxon>unclassified sequences</taxon>
        <taxon>metagenomes</taxon>
        <taxon>ecological metagenomes</taxon>
    </lineage>
</organism>
<evidence type="ECO:0000259" key="2">
    <source>
        <dbReference type="SMART" id="SM00014"/>
    </source>
</evidence>
<proteinExistence type="predicted"/>
<dbReference type="Gene3D" id="1.20.144.10">
    <property type="entry name" value="Phosphatidic acid phosphatase type 2/haloperoxidase"/>
    <property type="match status" value="1"/>
</dbReference>
<dbReference type="AlphaFoldDB" id="A0A1W1E2T1"/>
<dbReference type="EMBL" id="FPHZ01000135">
    <property type="protein sequence ID" value="SFV88178.1"/>
    <property type="molecule type" value="Genomic_DNA"/>
</dbReference>
<keyword evidence="1" id="KW-0472">Membrane</keyword>
<dbReference type="InterPro" id="IPR033879">
    <property type="entry name" value="UPP_Pase"/>
</dbReference>
<dbReference type="GO" id="GO:0050380">
    <property type="term" value="F:undecaprenyl-diphosphatase activity"/>
    <property type="evidence" value="ECO:0007669"/>
    <property type="project" value="InterPro"/>
</dbReference>
<dbReference type="GO" id="GO:0005886">
    <property type="term" value="C:plasma membrane"/>
    <property type="evidence" value="ECO:0007669"/>
    <property type="project" value="InterPro"/>
</dbReference>
<dbReference type="SMART" id="SM00014">
    <property type="entry name" value="acidPPc"/>
    <property type="match status" value="1"/>
</dbReference>
<evidence type="ECO:0000256" key="1">
    <source>
        <dbReference type="SAM" id="Phobius"/>
    </source>
</evidence>
<dbReference type="InterPro" id="IPR000326">
    <property type="entry name" value="PAP2/HPO"/>
</dbReference>
<keyword evidence="1" id="KW-1133">Transmembrane helix</keyword>
<dbReference type="SUPFAM" id="SSF48317">
    <property type="entry name" value="Acid phosphatase/Vanadium-dependent haloperoxidase"/>
    <property type="match status" value="1"/>
</dbReference>
<sequence>MNQELFLYINAFAGKNAYLDAIGIGFGEYFPYLLITLMVYLYFVIKNHNEVMVAFLSTVFALSINYIIGLMYFHNRPFMDNIGITLKTHTADSSFPSDHTTFVFAIISALLLFKSTRKIAAILLPFGVISSFARVFEGIHYPLDIVSGLVVGFVSAVIVYNLRHRINHAFTKLEKKIH</sequence>
<feature type="transmembrane region" description="Helical" evidence="1">
    <location>
        <begin position="145"/>
        <end position="162"/>
    </location>
</feature>
<dbReference type="Pfam" id="PF01569">
    <property type="entry name" value="PAP2"/>
    <property type="match status" value="1"/>
</dbReference>
<feature type="transmembrane region" description="Helical" evidence="1">
    <location>
        <begin position="29"/>
        <end position="45"/>
    </location>
</feature>
<feature type="domain" description="Phosphatidic acid phosphatase type 2/haloperoxidase" evidence="2">
    <location>
        <begin position="51"/>
        <end position="160"/>
    </location>
</feature>
<feature type="transmembrane region" description="Helical" evidence="1">
    <location>
        <begin position="120"/>
        <end position="139"/>
    </location>
</feature>
<feature type="transmembrane region" description="Helical" evidence="1">
    <location>
        <begin position="52"/>
        <end position="73"/>
    </location>
</feature>
<feature type="transmembrane region" description="Helical" evidence="1">
    <location>
        <begin position="93"/>
        <end position="113"/>
    </location>
</feature>
<accession>A0A1W1E2T1</accession>
<dbReference type="CDD" id="cd03385">
    <property type="entry name" value="PAP2_BcrC_like"/>
    <property type="match status" value="1"/>
</dbReference>